<reference evidence="2 3" key="1">
    <citation type="submission" date="2014-03" db="EMBL/GenBank/DDBJ databases">
        <title>Genome sequencing of lytic Listeria phages.</title>
        <authorList>
            <person name="Rajanna C."/>
            <person name="Joelle W."/>
            <person name="Abuladze T."/>
            <person name="Li M."/>
            <person name="Anderson B."/>
            <person name="Sulakvelidze A."/>
        </authorList>
    </citation>
    <scope>NUCLEOTIDE SEQUENCE [LARGE SCALE GENOMIC DNA]</scope>
    <source>
        <strain evidence="2">List-36</strain>
    </source>
</reference>
<dbReference type="RefSeq" id="YP_009043523.1">
    <property type="nucleotide sequence ID" value="NC_024364.1"/>
</dbReference>
<keyword evidence="1" id="KW-0812">Transmembrane</keyword>
<dbReference type="Proteomes" id="UP000026982">
    <property type="component" value="Segment"/>
</dbReference>
<keyword evidence="3" id="KW-1185">Reference proteome</keyword>
<evidence type="ECO:0000313" key="2">
    <source>
        <dbReference type="EMBL" id="AIA64316.1"/>
    </source>
</evidence>
<sequence length="62" mass="6727">MKALFFVVGILVCLLGVAILATAILWITTSLPAIGVPFLTITLLVVNPTSSAYRRKQEILKK</sequence>
<dbReference type="EMBL" id="KJ535721">
    <property type="protein sequence ID" value="AIA64316.1"/>
    <property type="molecule type" value="Genomic_DNA"/>
</dbReference>
<keyword evidence="1" id="KW-1133">Transmembrane helix</keyword>
<feature type="transmembrane region" description="Helical" evidence="1">
    <location>
        <begin position="33"/>
        <end position="53"/>
    </location>
</feature>
<keyword evidence="1" id="KW-0472">Membrane</keyword>
<evidence type="ECO:0000313" key="3">
    <source>
        <dbReference type="Proteomes" id="UP000026982"/>
    </source>
</evidence>
<organism evidence="2 3">
    <name type="scientific">Listeria phage List-36</name>
    <dbReference type="NCBI Taxonomy" id="1486422"/>
    <lineage>
        <taxon>Viruses</taxon>
        <taxon>Duplodnaviria</taxon>
        <taxon>Heunggongvirae</taxon>
        <taxon>Uroviricota</taxon>
        <taxon>Caudoviricetes</taxon>
        <taxon>Herelleviridae</taxon>
        <taxon>Jasinskavirinae</taxon>
        <taxon>Pecentumvirus</taxon>
        <taxon>Pecentumvirus list36</taxon>
    </lineage>
</organism>
<evidence type="ECO:0000256" key="1">
    <source>
        <dbReference type="SAM" id="Phobius"/>
    </source>
</evidence>
<proteinExistence type="predicted"/>
<dbReference type="KEGG" id="vg:19685411"/>
<accession>A0A060AFJ1</accession>
<dbReference type="GeneID" id="19685411"/>
<name>A0A060AFJ1_9CAUD</name>
<protein>
    <submittedName>
        <fullName evidence="2">Uncharacterized protein</fullName>
    </submittedName>
</protein>